<comment type="caution">
    <text evidence="1">The sequence shown here is derived from an EMBL/GenBank/DDBJ whole genome shotgun (WGS) entry which is preliminary data.</text>
</comment>
<gene>
    <name evidence="1" type="ORF">R7U65_02380</name>
</gene>
<organism evidence="1 2">
    <name type="scientific">Mesomycoplasma ovipneumoniae</name>
    <dbReference type="NCBI Taxonomy" id="29562"/>
    <lineage>
        <taxon>Bacteria</taxon>
        <taxon>Bacillati</taxon>
        <taxon>Mycoplasmatota</taxon>
        <taxon>Mycoplasmoidales</taxon>
        <taxon>Metamycoplasmataceae</taxon>
        <taxon>Mesomycoplasma</taxon>
    </lineage>
</organism>
<dbReference type="AlphaFoldDB" id="A0AAJ2UEQ0"/>
<dbReference type="RefSeq" id="WP_318045328.1">
    <property type="nucleotide sequence ID" value="NZ_JAWPFG010000006.1"/>
</dbReference>
<proteinExistence type="predicted"/>
<sequence>MFFKDFIRLNYGAKFNFDIFENLNIKICPDLLEILNQLELKKVSDALIELSKRKID</sequence>
<reference evidence="1" key="1">
    <citation type="submission" date="2023-10" db="EMBL/GenBank/DDBJ databases">
        <title>Genome sequences of Mycoplasma ovipneumoniae isolated from goats.</title>
        <authorList>
            <person name="Spergser J."/>
        </authorList>
    </citation>
    <scope>NUCLEOTIDE SEQUENCE</scope>
    <source>
        <strain evidence="1">GL19</strain>
    </source>
</reference>
<name>A0AAJ2UEQ0_9BACT</name>
<dbReference type="EMBL" id="JAWPFH010000007">
    <property type="protein sequence ID" value="MDW2906452.1"/>
    <property type="molecule type" value="Genomic_DNA"/>
</dbReference>
<accession>A0AAJ2UEQ0</accession>
<evidence type="ECO:0000313" key="1">
    <source>
        <dbReference type="EMBL" id="MDW2906452.1"/>
    </source>
</evidence>
<dbReference type="Proteomes" id="UP001282363">
    <property type="component" value="Unassembled WGS sequence"/>
</dbReference>
<protein>
    <submittedName>
        <fullName evidence="1">Uncharacterized protein</fullName>
    </submittedName>
</protein>
<evidence type="ECO:0000313" key="2">
    <source>
        <dbReference type="Proteomes" id="UP001282363"/>
    </source>
</evidence>